<evidence type="ECO:0000256" key="5">
    <source>
        <dbReference type="ARBA" id="ARBA00023235"/>
    </source>
</evidence>
<feature type="compositionally biased region" description="Basic and acidic residues" evidence="7">
    <location>
        <begin position="89"/>
        <end position="106"/>
    </location>
</feature>
<evidence type="ECO:0000256" key="7">
    <source>
        <dbReference type="SAM" id="MobiDB-lite"/>
    </source>
</evidence>
<dbReference type="EMBL" id="CP096574">
    <property type="protein sequence ID" value="UPU34294.1"/>
    <property type="molecule type" value="Genomic_DNA"/>
</dbReference>
<dbReference type="PANTHER" id="PTHR47245">
    <property type="entry name" value="PEPTIDYLPROLYL ISOMERASE"/>
    <property type="match status" value="1"/>
</dbReference>
<feature type="compositionally biased region" description="Basic residues" evidence="7">
    <location>
        <begin position="46"/>
        <end position="69"/>
    </location>
</feature>
<evidence type="ECO:0000256" key="2">
    <source>
        <dbReference type="ARBA" id="ARBA00013194"/>
    </source>
</evidence>
<dbReference type="Proteomes" id="UP000568888">
    <property type="component" value="Unassembled WGS sequence"/>
</dbReference>
<evidence type="ECO:0000313" key="13">
    <source>
        <dbReference type="Proteomes" id="UP000831485"/>
    </source>
</evidence>
<evidence type="ECO:0000256" key="8">
    <source>
        <dbReference type="SAM" id="SignalP"/>
    </source>
</evidence>
<keyword evidence="4 6" id="KW-0697">Rotamase</keyword>
<protein>
    <recommendedName>
        <fullName evidence="2">peptidylprolyl isomerase</fullName>
        <ecNumber evidence="2">5.2.1.8</ecNumber>
    </recommendedName>
</protein>
<feature type="region of interest" description="Disordered" evidence="7">
    <location>
        <begin position="30"/>
        <end position="158"/>
    </location>
</feature>
<accession>A0A6V8MVS1</accession>
<evidence type="ECO:0000313" key="12">
    <source>
        <dbReference type="Proteomes" id="UP000568888"/>
    </source>
</evidence>
<evidence type="ECO:0000256" key="1">
    <source>
        <dbReference type="ARBA" id="ARBA00000971"/>
    </source>
</evidence>
<evidence type="ECO:0000259" key="9">
    <source>
        <dbReference type="PROSITE" id="PS50198"/>
    </source>
</evidence>
<keyword evidence="13" id="KW-1185">Reference proteome</keyword>
<gene>
    <name evidence="10" type="ORF">GMPD_21950</name>
    <name evidence="11" type="ORF">M1B72_12625</name>
</gene>
<feature type="signal peptide" evidence="8">
    <location>
        <begin position="1"/>
        <end position="27"/>
    </location>
</feature>
<reference evidence="10" key="2">
    <citation type="journal article" date="2021" name="Int. J. Syst. Evol. Microbiol.">
        <title>Geomonas silvestris sp. nov., Geomonas paludis sp. nov. and Geomonas limicola sp. nov., isolated from terrestrial environments, and emended description of the genus Geomonas.</title>
        <authorList>
            <person name="Itoh H."/>
            <person name="Xu Z."/>
            <person name="Masuda Y."/>
            <person name="Ushijima N."/>
            <person name="Hayakawa C."/>
            <person name="Shiratori Y."/>
            <person name="Senoo K."/>
        </authorList>
    </citation>
    <scope>NUCLEOTIDE SEQUENCE</scope>
    <source>
        <strain evidence="10">Red736</strain>
    </source>
</reference>
<dbReference type="InterPro" id="IPR050245">
    <property type="entry name" value="PrsA_foldase"/>
</dbReference>
<feature type="compositionally biased region" description="Low complexity" evidence="7">
    <location>
        <begin position="30"/>
        <end position="45"/>
    </location>
</feature>
<name>A0A6V8MVS1_9BACT</name>
<feature type="domain" description="PpiC" evidence="9">
    <location>
        <begin position="304"/>
        <end position="405"/>
    </location>
</feature>
<reference evidence="12" key="1">
    <citation type="submission" date="2020-06" db="EMBL/GenBank/DDBJ databases">
        <title>Draft genomic sequecing of Geomonas sp. Red736.</title>
        <authorList>
            <person name="Itoh H."/>
            <person name="Xu Z.X."/>
            <person name="Ushijima N."/>
            <person name="Masuda Y."/>
            <person name="Shiratori Y."/>
            <person name="Senoo K."/>
        </authorList>
    </citation>
    <scope>NUCLEOTIDE SEQUENCE [LARGE SCALE GENOMIC DNA]</scope>
    <source>
        <strain evidence="12">Red736</strain>
    </source>
</reference>
<dbReference type="Gene3D" id="3.10.50.40">
    <property type="match status" value="1"/>
</dbReference>
<proteinExistence type="predicted"/>
<dbReference type="InterPro" id="IPR046357">
    <property type="entry name" value="PPIase_dom_sf"/>
</dbReference>
<dbReference type="AlphaFoldDB" id="A0A6V8MVS1"/>
<feature type="compositionally biased region" description="Low complexity" evidence="7">
    <location>
        <begin position="70"/>
        <end position="88"/>
    </location>
</feature>
<dbReference type="EMBL" id="BLXY01000003">
    <property type="protein sequence ID" value="GFO64276.1"/>
    <property type="molecule type" value="Genomic_DNA"/>
</dbReference>
<evidence type="ECO:0000313" key="10">
    <source>
        <dbReference type="EMBL" id="GFO64276.1"/>
    </source>
</evidence>
<keyword evidence="3 8" id="KW-0732">Signal</keyword>
<keyword evidence="5 6" id="KW-0413">Isomerase</keyword>
<dbReference type="InterPro" id="IPR027304">
    <property type="entry name" value="Trigger_fact/SurA_dom_sf"/>
</dbReference>
<dbReference type="EC" id="5.2.1.8" evidence="2"/>
<dbReference type="Gene3D" id="1.10.4030.10">
    <property type="entry name" value="Porin chaperone SurA, peptide-binding domain"/>
    <property type="match status" value="1"/>
</dbReference>
<evidence type="ECO:0000313" key="11">
    <source>
        <dbReference type="EMBL" id="UPU34294.1"/>
    </source>
</evidence>
<dbReference type="InterPro" id="IPR000297">
    <property type="entry name" value="PPIase_PpiC"/>
</dbReference>
<dbReference type="RefSeq" id="WP_183347192.1">
    <property type="nucleotide sequence ID" value="NZ_BLXY01000003.1"/>
</dbReference>
<dbReference type="PROSITE" id="PS50198">
    <property type="entry name" value="PPIC_PPIASE_2"/>
    <property type="match status" value="1"/>
</dbReference>
<sequence>MFSFKKSSVPAAAALLMALTLPAAALAEEAAVSAAAEPAAKAAPKPARKAAKKHAKKGAKPAAKAKAKTAAKATAPAAKPAAKTAAQEPVKEAAKEPTKESAKEPAKAPVQEAAKEPVKEAAKAPAKDQGKDPLKEATELAKEQQQREQSQQSQHPANIAVLHVNNSVITKLDMDRALKVMLAQSQVKQPLAPDAQKEAEAAVLDQLTSVELLYQEAVKLEVPDLDKQVTDKVAQNRAKFKTDQEFIEALRSVDMTMQDMQDFTRKDIVINNFIEQKFTAKAAATDAEAKKFYEDNKNQYFMQPEGVRASHILVSVDEKATPEERKRAKDKAEALLKRVKAGEDFAAVAKAESSCPSASQGGDLGAFGRGEMVPAFEKAAFALKVGEVSGVVESEFGYHIIKVTDKQEAGAEKFENVKDKIADFLKRQKVQQEVTDLVEQLRKTAKIQKD</sequence>
<dbReference type="Proteomes" id="UP000831485">
    <property type="component" value="Chromosome"/>
</dbReference>
<dbReference type="Pfam" id="PF00639">
    <property type="entry name" value="Rotamase"/>
    <property type="match status" value="1"/>
</dbReference>
<dbReference type="SUPFAM" id="SSF109998">
    <property type="entry name" value="Triger factor/SurA peptide-binding domain-like"/>
    <property type="match status" value="1"/>
</dbReference>
<evidence type="ECO:0000256" key="4">
    <source>
        <dbReference type="ARBA" id="ARBA00023110"/>
    </source>
</evidence>
<comment type="catalytic activity">
    <reaction evidence="1">
        <text>[protein]-peptidylproline (omega=180) = [protein]-peptidylproline (omega=0)</text>
        <dbReference type="Rhea" id="RHEA:16237"/>
        <dbReference type="Rhea" id="RHEA-COMP:10747"/>
        <dbReference type="Rhea" id="RHEA-COMP:10748"/>
        <dbReference type="ChEBI" id="CHEBI:83833"/>
        <dbReference type="ChEBI" id="CHEBI:83834"/>
        <dbReference type="EC" id="5.2.1.8"/>
    </reaction>
</comment>
<dbReference type="InterPro" id="IPR023058">
    <property type="entry name" value="PPIase_PpiC_CS"/>
</dbReference>
<reference evidence="11" key="3">
    <citation type="submission" date="2022-04" db="EMBL/GenBank/DDBJ databases">
        <authorList>
            <person name="Liu G."/>
        </authorList>
    </citation>
    <scope>NUCLEOTIDE SEQUENCE</scope>
    <source>
        <strain evidence="11">RG22</strain>
    </source>
</reference>
<dbReference type="GO" id="GO:0003755">
    <property type="term" value="F:peptidyl-prolyl cis-trans isomerase activity"/>
    <property type="evidence" value="ECO:0007669"/>
    <property type="project" value="UniProtKB-KW"/>
</dbReference>
<dbReference type="PROSITE" id="PS01096">
    <property type="entry name" value="PPIC_PPIASE_1"/>
    <property type="match status" value="1"/>
</dbReference>
<evidence type="ECO:0000256" key="3">
    <source>
        <dbReference type="ARBA" id="ARBA00022729"/>
    </source>
</evidence>
<organism evidence="10 12">
    <name type="scientific">Geomonas paludis</name>
    <dbReference type="NCBI Taxonomy" id="2740185"/>
    <lineage>
        <taxon>Bacteria</taxon>
        <taxon>Pseudomonadati</taxon>
        <taxon>Thermodesulfobacteriota</taxon>
        <taxon>Desulfuromonadia</taxon>
        <taxon>Geobacterales</taxon>
        <taxon>Geobacteraceae</taxon>
        <taxon>Geomonas</taxon>
    </lineage>
</organism>
<feature type="compositionally biased region" description="Basic and acidic residues" evidence="7">
    <location>
        <begin position="113"/>
        <end position="146"/>
    </location>
</feature>
<feature type="chain" id="PRO_5028064997" description="peptidylprolyl isomerase" evidence="8">
    <location>
        <begin position="28"/>
        <end position="450"/>
    </location>
</feature>
<dbReference type="PANTHER" id="PTHR47245:SF1">
    <property type="entry name" value="FOLDASE PROTEIN PRSA"/>
    <property type="match status" value="1"/>
</dbReference>
<evidence type="ECO:0000256" key="6">
    <source>
        <dbReference type="PROSITE-ProRule" id="PRU00278"/>
    </source>
</evidence>
<dbReference type="SUPFAM" id="SSF54534">
    <property type="entry name" value="FKBP-like"/>
    <property type="match status" value="1"/>
</dbReference>